<dbReference type="InterPro" id="IPR006657">
    <property type="entry name" value="MoPterin_dinucl-bd_dom"/>
</dbReference>
<feature type="non-terminal residue" evidence="2">
    <location>
        <position position="1"/>
    </location>
</feature>
<dbReference type="GO" id="GO:0016491">
    <property type="term" value="F:oxidoreductase activity"/>
    <property type="evidence" value="ECO:0007669"/>
    <property type="project" value="InterPro"/>
</dbReference>
<dbReference type="AlphaFoldDB" id="A0A3B0QZD0"/>
<accession>A0A3B0QZD0</accession>
<dbReference type="Gene3D" id="2.40.40.20">
    <property type="match status" value="1"/>
</dbReference>
<dbReference type="EMBL" id="UOEB01000226">
    <property type="protein sequence ID" value="VAV85459.1"/>
    <property type="molecule type" value="Genomic_DNA"/>
</dbReference>
<sequence>QPDYTPEGMLEEISQIVPFFAGISWERLGKNGLQWPVAKDGTDTQILHKTDFKRGKGYFEFNPWEETKELVSHAKDYPYILTTNRELEHYNCGAMTRRTANEEILKDDYLMIHPEDAQKHLINEGDYVCLESPRGKVDVKARITDEVNKGILSTTFHFPEIMINNITGDIHDSEAMCPEYKVVAVRIRKSKGKYKEQSI</sequence>
<evidence type="ECO:0000313" key="2">
    <source>
        <dbReference type="EMBL" id="VAV85459.1"/>
    </source>
</evidence>
<proteinExistence type="predicted"/>
<dbReference type="PANTHER" id="PTHR43742">
    <property type="entry name" value="TRIMETHYLAMINE-N-OXIDE REDUCTASE"/>
    <property type="match status" value="1"/>
</dbReference>
<dbReference type="PANTHER" id="PTHR43742:SF2">
    <property type="entry name" value="ASSIMILATORY NITRATE REDUCTASE CATALYTIC SUBUNIT"/>
    <property type="match status" value="1"/>
</dbReference>
<dbReference type="InterPro" id="IPR009010">
    <property type="entry name" value="Asp_de-COase-like_dom_sf"/>
</dbReference>
<dbReference type="SUPFAM" id="SSF50692">
    <property type="entry name" value="ADC-like"/>
    <property type="match status" value="1"/>
</dbReference>
<feature type="domain" description="Molybdopterin dinucleotide-binding" evidence="1">
    <location>
        <begin position="79"/>
        <end position="184"/>
    </location>
</feature>
<gene>
    <name evidence="2" type="ORF">MNBD_BACTEROID02-1031</name>
</gene>
<name>A0A3B0QZD0_9ZZZZ</name>
<organism evidence="2">
    <name type="scientific">hydrothermal vent metagenome</name>
    <dbReference type="NCBI Taxonomy" id="652676"/>
    <lineage>
        <taxon>unclassified sequences</taxon>
        <taxon>metagenomes</taxon>
        <taxon>ecological metagenomes</taxon>
    </lineage>
</organism>
<dbReference type="CDD" id="cd00508">
    <property type="entry name" value="MopB_CT_Fdh-Nap-like"/>
    <property type="match status" value="1"/>
</dbReference>
<dbReference type="InterPro" id="IPR050612">
    <property type="entry name" value="Prok_Mopterin_Oxidored"/>
</dbReference>
<evidence type="ECO:0000259" key="1">
    <source>
        <dbReference type="Pfam" id="PF01568"/>
    </source>
</evidence>
<protein>
    <submittedName>
        <fullName evidence="2">NAD-dependent formate dehydrogenase alpha subunit</fullName>
    </submittedName>
</protein>
<reference evidence="2" key="1">
    <citation type="submission" date="2018-06" db="EMBL/GenBank/DDBJ databases">
        <authorList>
            <person name="Zhirakovskaya E."/>
        </authorList>
    </citation>
    <scope>NUCLEOTIDE SEQUENCE</scope>
</reference>
<dbReference type="GO" id="GO:0043546">
    <property type="term" value="F:molybdopterin cofactor binding"/>
    <property type="evidence" value="ECO:0007669"/>
    <property type="project" value="InterPro"/>
</dbReference>
<dbReference type="Pfam" id="PF01568">
    <property type="entry name" value="Molydop_binding"/>
    <property type="match status" value="1"/>
</dbReference>